<keyword evidence="1" id="KW-0472">Membrane</keyword>
<proteinExistence type="predicted"/>
<dbReference type="PANTHER" id="PTHR37841:SF1">
    <property type="entry name" value="DUF3298 DOMAIN-CONTAINING PROTEIN"/>
    <property type="match status" value="1"/>
</dbReference>
<name>A0A9D9ELH3_9BACT</name>
<evidence type="ECO:0000313" key="3">
    <source>
        <dbReference type="Proteomes" id="UP000810252"/>
    </source>
</evidence>
<accession>A0A9D9ELH3</accession>
<dbReference type="AlphaFoldDB" id="A0A9D9ELH3"/>
<feature type="transmembrane region" description="Helical" evidence="1">
    <location>
        <begin position="84"/>
        <end position="105"/>
    </location>
</feature>
<protein>
    <submittedName>
        <fullName evidence="2">Zinc ribbon domain-containing protein</fullName>
    </submittedName>
</protein>
<organism evidence="2 3">
    <name type="scientific">Candidatus Cryptobacteroides merdigallinarum</name>
    <dbReference type="NCBI Taxonomy" id="2840770"/>
    <lineage>
        <taxon>Bacteria</taxon>
        <taxon>Pseudomonadati</taxon>
        <taxon>Bacteroidota</taxon>
        <taxon>Bacteroidia</taxon>
        <taxon>Bacteroidales</taxon>
        <taxon>Candidatus Cryptobacteroides</taxon>
    </lineage>
</organism>
<reference evidence="2" key="2">
    <citation type="journal article" date="2021" name="PeerJ">
        <title>Extensive microbial diversity within the chicken gut microbiome revealed by metagenomics and culture.</title>
        <authorList>
            <person name="Gilroy R."/>
            <person name="Ravi A."/>
            <person name="Getino M."/>
            <person name="Pursley I."/>
            <person name="Horton D.L."/>
            <person name="Alikhan N.F."/>
            <person name="Baker D."/>
            <person name="Gharbi K."/>
            <person name="Hall N."/>
            <person name="Watson M."/>
            <person name="Adriaenssens E.M."/>
            <person name="Foster-Nyarko E."/>
            <person name="Jarju S."/>
            <person name="Secka A."/>
            <person name="Antonio M."/>
            <person name="Oren A."/>
            <person name="Chaudhuri R.R."/>
            <person name="La Ragione R."/>
            <person name="Hildebrand F."/>
            <person name="Pallen M.J."/>
        </authorList>
    </citation>
    <scope>NUCLEOTIDE SEQUENCE</scope>
    <source>
        <strain evidence="2">20514</strain>
    </source>
</reference>
<dbReference type="PANTHER" id="PTHR37841">
    <property type="entry name" value="GLR2918 PROTEIN"/>
    <property type="match status" value="1"/>
</dbReference>
<evidence type="ECO:0000256" key="1">
    <source>
        <dbReference type="SAM" id="Phobius"/>
    </source>
</evidence>
<comment type="caution">
    <text evidence="2">The sequence shown here is derived from an EMBL/GenBank/DDBJ whole genome shotgun (WGS) entry which is preliminary data.</text>
</comment>
<keyword evidence="1" id="KW-0812">Transmembrane</keyword>
<dbReference type="Pfam" id="PF14903">
    <property type="entry name" value="WG_beta_rep"/>
    <property type="match status" value="2"/>
</dbReference>
<dbReference type="EMBL" id="JADIMQ010000112">
    <property type="protein sequence ID" value="MBO8449153.1"/>
    <property type="molecule type" value="Genomic_DNA"/>
</dbReference>
<evidence type="ECO:0000313" key="2">
    <source>
        <dbReference type="EMBL" id="MBO8449153.1"/>
    </source>
</evidence>
<dbReference type="Proteomes" id="UP000810252">
    <property type="component" value="Unassembled WGS sequence"/>
</dbReference>
<dbReference type="InterPro" id="IPR032774">
    <property type="entry name" value="WG_beta_rep"/>
</dbReference>
<keyword evidence="1" id="KW-1133">Transmembrane helix</keyword>
<gene>
    <name evidence="2" type="ORF">IAC29_07780</name>
</gene>
<reference evidence="2" key="1">
    <citation type="submission" date="2020-10" db="EMBL/GenBank/DDBJ databases">
        <authorList>
            <person name="Gilroy R."/>
        </authorList>
    </citation>
    <scope>NUCLEOTIDE SEQUENCE</scope>
    <source>
        <strain evidence="2">20514</strain>
    </source>
</reference>
<sequence length="416" mass="46142">MSGKCSSCGFAANPDGAHYCGKCGKPLGKERYVVVDDSEYSQLKWSNNYLRDQNYGLQRRLDSTFSSRMRRFFGRFRWSGMPEWVQVGAFILLLAVVAGAFYWGAGYFGSIILPSSSETLEIVEENGRYGLKDTGRLMFRTVLDCDYDRIDAADGCFVLVKSGRYGLAEAGGTVVVEPGFDSIAVINRNVILAYSGDKVGWVNARGKEILPCEYCGIVWEKGIAPDWSFQVPGPYLGNIVQVKRNSGDEWSLYNRKGRKLVQETYVDAVQTGVPDLIKVYDGSGYGLVDSDGKQVLPCGYSSISRFSAERAWCISGGDTALCVNSRGEKVFELDSKNIDRFWTFSEEGTIVGRSGLLTYYDRDGNIMIPPKYRYVRNAEGGYYDPSFKNGRAIVHNGSGFGYVDTKGNFTPAPDLK</sequence>